<evidence type="ECO:0000256" key="7">
    <source>
        <dbReference type="ARBA" id="ARBA00022553"/>
    </source>
</evidence>
<keyword evidence="16" id="KW-0175">Coiled coil</keyword>
<feature type="region of interest" description="Disordered" evidence="17">
    <location>
        <begin position="944"/>
        <end position="1014"/>
    </location>
</feature>
<evidence type="ECO:0000256" key="5">
    <source>
        <dbReference type="ARBA" id="ARBA00022448"/>
    </source>
</evidence>
<keyword evidence="4 15" id="KW-0728">SH3 domain</keyword>
<feature type="compositionally biased region" description="Polar residues" evidence="17">
    <location>
        <begin position="646"/>
        <end position="660"/>
    </location>
</feature>
<evidence type="ECO:0000256" key="3">
    <source>
        <dbReference type="ARBA" id="ARBA00005882"/>
    </source>
</evidence>
<dbReference type="Pfam" id="PF00611">
    <property type="entry name" value="FCH"/>
    <property type="match status" value="1"/>
</dbReference>
<comment type="similarity">
    <text evidence="3">Belongs to the complex I NDUFS4 subunit family.</text>
</comment>
<dbReference type="SMART" id="SM00055">
    <property type="entry name" value="FCH"/>
    <property type="match status" value="1"/>
</dbReference>
<keyword evidence="11" id="KW-0249">Electron transport</keyword>
<comment type="caution">
    <text evidence="20">The sequence shown here is derived from an EMBL/GenBank/DDBJ whole genome shotgun (WGS) entry which is preliminary data.</text>
</comment>
<name>A0A4T0FLN7_9BASI</name>
<dbReference type="Gene3D" id="3.30.160.190">
    <property type="entry name" value="atu1810 like domain"/>
    <property type="match status" value="1"/>
</dbReference>
<dbReference type="InterPro" id="IPR036028">
    <property type="entry name" value="SH3-like_dom_sf"/>
</dbReference>
<keyword evidence="7" id="KW-0597">Phosphoprotein</keyword>
<dbReference type="PRINTS" id="PR00452">
    <property type="entry name" value="SH3DOMAIN"/>
</dbReference>
<dbReference type="SUPFAM" id="SSF103657">
    <property type="entry name" value="BAR/IMD domain-like"/>
    <property type="match status" value="1"/>
</dbReference>
<feature type="compositionally biased region" description="Polar residues" evidence="17">
    <location>
        <begin position="794"/>
        <end position="806"/>
    </location>
</feature>
<dbReference type="Gene3D" id="2.30.30.40">
    <property type="entry name" value="SH3 Domains"/>
    <property type="match status" value="1"/>
</dbReference>
<dbReference type="GO" id="GO:0120104">
    <property type="term" value="C:mitotic actomyosin contractile ring, proximal layer"/>
    <property type="evidence" value="ECO:0007669"/>
    <property type="project" value="TreeGrafter"/>
</dbReference>
<keyword evidence="5" id="KW-0813">Transport</keyword>
<feature type="compositionally biased region" description="Low complexity" evidence="17">
    <location>
        <begin position="1004"/>
        <end position="1013"/>
    </location>
</feature>
<feature type="compositionally biased region" description="Polar residues" evidence="17">
    <location>
        <begin position="176"/>
        <end position="194"/>
    </location>
</feature>
<protein>
    <recommendedName>
        <fullName evidence="22">SH3 domain-containing protein</fullName>
    </recommendedName>
</protein>
<evidence type="ECO:0000256" key="16">
    <source>
        <dbReference type="PROSITE-ProRule" id="PRU01077"/>
    </source>
</evidence>
<feature type="region of interest" description="Disordered" evidence="17">
    <location>
        <begin position="701"/>
        <end position="864"/>
    </location>
</feature>
<dbReference type="SMART" id="SM00326">
    <property type="entry name" value="SH3"/>
    <property type="match status" value="1"/>
</dbReference>
<feature type="compositionally biased region" description="Low complexity" evidence="17">
    <location>
        <begin position="762"/>
        <end position="776"/>
    </location>
</feature>
<dbReference type="FunFam" id="3.30.160.190:FF:000001">
    <property type="entry name" value="NADH-ubiquinone oxidoreductase 21 kDa subunit mitochondrial"/>
    <property type="match status" value="1"/>
</dbReference>
<sequence>MISRALLRNKNCVNIQQFSRAKSTIPQKTTHDEQIKEHRASGLTTPHPPKDVLTAEVISGAPETLQRRQVRIYKPTKNTMQSGTHNTHHWRVDFDILQGGGRWEHPLMGWSSSADYMQGTHVKFQSKEDAVNFCEKQGWDYFVSKPRSPKFKTKQYAANYYHSPGKKSFLSRKKNTSQPDFIQEQSQPTLHHSSKSINSKDFCNSFWGQDSSGTGFDILTNKVKSNAKTIDDLKLFWKERASIEDDYARKLSKLSRFSVGTGETGAVRDSLDTLTSELEQTSQNHFNLCQIMRRELEAPTSEWSNRSSTFKKTCLATIEKKYKVLQTQESYVEKAKAKYTDNCVSINTFTAQKSLLQGKDLDRVDGKLEKAKSVVSANERDYVNFVRALSETRKRWEADWRTFCDQCQDEEEERIDFLKSNLWSYANQVSSVCVADDESCEKLRQALEQVDPELDIQVFVDESMTGNTLPGQPTFVDFSRETQAPSPAPRYAAFHRNSVRPLDLPKEMPRPLQSNNQPSKEQGPPPSSIKKQVVAEPPKQQQQQQSVHVTDENDSFKVPQLPARSADRPKNAKPIHTPSEPPAAKPQVEEAPPKPEKEKPVEAKPESGDVDELAAALAQLRNAPPVTGNLRANVAAQAEKRPRSRPVSQQSGQLSQSPRASSPVKAQQPAQQPAQAAAQINSQNPMYQGLDASQIQALQIQHKYAPHTTPPFPAMMQRPASSQSNAGGPVEDVMGSYHQQLPHERSRRNSRLEQEQHQQMQHSATSSSHISRPISSMGRSPSREGFAGIGANGGSRQPSPAMSNASPVRAATPLGISLNASGEVAHDQKAEEWKEKRRSVSPVPAPSAPTPSNGPTPQTQQQLQAQAYYQYQMMMAQQTQGQHSQQQGQIPYQPYQYYPYGQQPATQQPYVMSSTPGPAYNPYAPSSTPAPLQPSGGVSVNMYHQAQHQRAPSPSPTPVYNATPGPHTQQHQPTVSIPQIQTQQLSQTPQPASSISGQSTYRQPSPSSVSSPSREPTLFHVKALYDYAAQTAEEFDFRAGDVIAVTKTPEDGWWTGTLIDDTRCTPGKTLFPSNFVSLF</sequence>
<dbReference type="InterPro" id="IPR001060">
    <property type="entry name" value="FCH_dom"/>
</dbReference>
<dbReference type="CDD" id="cd00174">
    <property type="entry name" value="SH3"/>
    <property type="match status" value="1"/>
</dbReference>
<evidence type="ECO:0000256" key="14">
    <source>
        <dbReference type="ARBA" id="ARBA00023212"/>
    </source>
</evidence>
<dbReference type="InterPro" id="IPR006885">
    <property type="entry name" value="NADH_UbQ_FeS_4_mit-like"/>
</dbReference>
<evidence type="ECO:0000256" key="10">
    <source>
        <dbReference type="ARBA" id="ARBA00022946"/>
    </source>
</evidence>
<feature type="compositionally biased region" description="Polar residues" evidence="17">
    <location>
        <begin position="966"/>
        <end position="975"/>
    </location>
</feature>
<evidence type="ECO:0000259" key="18">
    <source>
        <dbReference type="PROSITE" id="PS50002"/>
    </source>
</evidence>
<feature type="region of interest" description="Disordered" evidence="17">
    <location>
        <begin position="22"/>
        <end position="49"/>
    </location>
</feature>
<evidence type="ECO:0000256" key="2">
    <source>
        <dbReference type="ARBA" id="ARBA00004273"/>
    </source>
</evidence>
<dbReference type="EMBL" id="SPNW01000031">
    <property type="protein sequence ID" value="TIA89020.1"/>
    <property type="molecule type" value="Genomic_DNA"/>
</dbReference>
<dbReference type="PANTHER" id="PTHR23065">
    <property type="entry name" value="PROLINE-SERINE-THREONINE PHOSPHATASE INTERACTING PROTEIN 1"/>
    <property type="match status" value="1"/>
</dbReference>
<evidence type="ECO:0000256" key="15">
    <source>
        <dbReference type="PROSITE-ProRule" id="PRU00192"/>
    </source>
</evidence>
<evidence type="ECO:0008006" key="22">
    <source>
        <dbReference type="Google" id="ProtNLM"/>
    </source>
</evidence>
<accession>A0A4T0FLN7</accession>
<keyword evidence="13" id="KW-0472">Membrane</keyword>
<feature type="compositionally biased region" description="Low complexity" evidence="17">
    <location>
        <begin position="666"/>
        <end position="679"/>
    </location>
</feature>
<evidence type="ECO:0000256" key="4">
    <source>
        <dbReference type="ARBA" id="ARBA00022443"/>
    </source>
</evidence>
<keyword evidence="10" id="KW-0809">Transit peptide</keyword>
<evidence type="ECO:0000256" key="11">
    <source>
        <dbReference type="ARBA" id="ARBA00022982"/>
    </source>
</evidence>
<keyword evidence="21" id="KW-1185">Reference proteome</keyword>
<feature type="compositionally biased region" description="Pro residues" evidence="17">
    <location>
        <begin position="843"/>
        <end position="854"/>
    </location>
</feature>
<dbReference type="InterPro" id="IPR001452">
    <property type="entry name" value="SH3_domain"/>
</dbReference>
<dbReference type="GO" id="GO:0030036">
    <property type="term" value="P:actin cytoskeleton organization"/>
    <property type="evidence" value="ECO:0007669"/>
    <property type="project" value="UniProtKB-ARBA"/>
</dbReference>
<dbReference type="Pfam" id="PF04800">
    <property type="entry name" value="NDUS4"/>
    <property type="match status" value="1"/>
</dbReference>
<comment type="subcellular location">
    <subcellularLocation>
        <location evidence="1">Cytoplasm</location>
        <location evidence="1">Cytoskeleton</location>
    </subcellularLocation>
    <subcellularLocation>
        <location evidence="2">Mitochondrion inner membrane</location>
    </subcellularLocation>
</comment>
<dbReference type="PANTHER" id="PTHR23065:SF7">
    <property type="entry name" value="NOSTRIN, ISOFORM H"/>
    <property type="match status" value="1"/>
</dbReference>
<evidence type="ECO:0000256" key="12">
    <source>
        <dbReference type="ARBA" id="ARBA00023128"/>
    </source>
</evidence>
<evidence type="ECO:0000313" key="21">
    <source>
        <dbReference type="Proteomes" id="UP000310189"/>
    </source>
</evidence>
<dbReference type="GO" id="GO:0009898">
    <property type="term" value="C:cytoplasmic side of plasma membrane"/>
    <property type="evidence" value="ECO:0007669"/>
    <property type="project" value="TreeGrafter"/>
</dbReference>
<feature type="region of interest" description="Disordered" evidence="17">
    <location>
        <begin position="167"/>
        <end position="194"/>
    </location>
</feature>
<evidence type="ECO:0000256" key="13">
    <source>
        <dbReference type="ARBA" id="ARBA00023136"/>
    </source>
</evidence>
<dbReference type="GO" id="GO:0005743">
    <property type="term" value="C:mitochondrial inner membrane"/>
    <property type="evidence" value="ECO:0007669"/>
    <property type="project" value="UniProtKB-SubCell"/>
</dbReference>
<reference evidence="20 21" key="1">
    <citation type="submission" date="2019-03" db="EMBL/GenBank/DDBJ databases">
        <title>Sequencing 23 genomes of Wallemia ichthyophaga.</title>
        <authorList>
            <person name="Gostincar C."/>
        </authorList>
    </citation>
    <scope>NUCLEOTIDE SEQUENCE [LARGE SCALE GENOMIC DNA]</scope>
    <source>
        <strain evidence="20 21">EXF-5753</strain>
    </source>
</reference>
<dbReference type="PROSITE" id="PS50002">
    <property type="entry name" value="SH3"/>
    <property type="match status" value="1"/>
</dbReference>
<evidence type="ECO:0000313" key="20">
    <source>
        <dbReference type="EMBL" id="TIA89020.1"/>
    </source>
</evidence>
<keyword evidence="9" id="KW-0999">Mitochondrion inner membrane</keyword>
<dbReference type="InterPro" id="IPR038532">
    <property type="entry name" value="NDUFS4-like_sf"/>
</dbReference>
<dbReference type="GO" id="GO:0022900">
    <property type="term" value="P:electron transport chain"/>
    <property type="evidence" value="ECO:0007669"/>
    <property type="project" value="InterPro"/>
</dbReference>
<keyword evidence="14" id="KW-0206">Cytoskeleton</keyword>
<dbReference type="PROSITE" id="PS51741">
    <property type="entry name" value="F_BAR"/>
    <property type="match status" value="1"/>
</dbReference>
<dbReference type="Gene3D" id="1.20.1270.60">
    <property type="entry name" value="Arfaptin homology (AH) domain/BAR domain"/>
    <property type="match status" value="1"/>
</dbReference>
<dbReference type="InterPro" id="IPR027267">
    <property type="entry name" value="AH/BAR_dom_sf"/>
</dbReference>
<dbReference type="AlphaFoldDB" id="A0A4T0FLN7"/>
<feature type="region of interest" description="Disordered" evidence="17">
    <location>
        <begin position="465"/>
        <end position="688"/>
    </location>
</feature>
<dbReference type="OrthoDB" id="19092at2759"/>
<evidence type="ECO:0000259" key="19">
    <source>
        <dbReference type="PROSITE" id="PS51741"/>
    </source>
</evidence>
<evidence type="ECO:0000256" key="17">
    <source>
        <dbReference type="SAM" id="MobiDB-lite"/>
    </source>
</evidence>
<feature type="domain" description="SH3" evidence="18">
    <location>
        <begin position="1016"/>
        <end position="1079"/>
    </location>
</feature>
<gene>
    <name evidence="20" type="ORF">E3P99_02246</name>
</gene>
<feature type="compositionally biased region" description="Polar residues" evidence="17">
    <location>
        <begin position="991"/>
        <end position="1003"/>
    </location>
</feature>
<dbReference type="InterPro" id="IPR031160">
    <property type="entry name" value="F_BAR_dom"/>
</dbReference>
<proteinExistence type="inferred from homology"/>
<organism evidence="20 21">
    <name type="scientific">Wallemia hederae</name>
    <dbReference type="NCBI Taxonomy" id="1540922"/>
    <lineage>
        <taxon>Eukaryota</taxon>
        <taxon>Fungi</taxon>
        <taxon>Dikarya</taxon>
        <taxon>Basidiomycota</taxon>
        <taxon>Wallemiomycotina</taxon>
        <taxon>Wallemiomycetes</taxon>
        <taxon>Wallemiales</taxon>
        <taxon>Wallemiaceae</taxon>
        <taxon>Wallemia</taxon>
    </lineage>
</organism>
<dbReference type="Proteomes" id="UP000310189">
    <property type="component" value="Unassembled WGS sequence"/>
</dbReference>
<feature type="domain" description="F-BAR" evidence="19">
    <location>
        <begin position="200"/>
        <end position="455"/>
    </location>
</feature>
<dbReference type="SUPFAM" id="SSF50044">
    <property type="entry name" value="SH3-domain"/>
    <property type="match status" value="1"/>
</dbReference>
<feature type="compositionally biased region" description="Basic and acidic residues" evidence="17">
    <location>
        <begin position="824"/>
        <end position="835"/>
    </location>
</feature>
<evidence type="ECO:0000256" key="8">
    <source>
        <dbReference type="ARBA" id="ARBA00022660"/>
    </source>
</evidence>
<keyword evidence="6" id="KW-0963">Cytoplasm</keyword>
<evidence type="ECO:0000256" key="1">
    <source>
        <dbReference type="ARBA" id="ARBA00004245"/>
    </source>
</evidence>
<evidence type="ECO:0000256" key="9">
    <source>
        <dbReference type="ARBA" id="ARBA00022792"/>
    </source>
</evidence>
<evidence type="ECO:0000256" key="6">
    <source>
        <dbReference type="ARBA" id="ARBA00022490"/>
    </source>
</evidence>
<feature type="compositionally biased region" description="Basic and acidic residues" evidence="17">
    <location>
        <begin position="29"/>
        <end position="40"/>
    </location>
</feature>
<dbReference type="GO" id="GO:0005543">
    <property type="term" value="F:phospholipid binding"/>
    <property type="evidence" value="ECO:0007669"/>
    <property type="project" value="TreeGrafter"/>
</dbReference>
<feature type="compositionally biased region" description="Basic and acidic residues" evidence="17">
    <location>
        <begin position="587"/>
        <end position="607"/>
    </location>
</feature>
<keyword evidence="12" id="KW-0496">Mitochondrion</keyword>
<keyword evidence="8" id="KW-0679">Respiratory chain</keyword>
<feature type="compositionally biased region" description="Low complexity" evidence="17">
    <location>
        <begin position="976"/>
        <end position="990"/>
    </location>
</feature>
<dbReference type="Pfam" id="PF00018">
    <property type="entry name" value="SH3_1"/>
    <property type="match status" value="1"/>
</dbReference>